<sequence>MSKTPSDPVVALVTGANQGIGYEIAKRLATEHPDYHVYMTGRRQDAVEKAAAELQAAGLSVEPLVMDVTSDISILLAVGRVQAKFDRLDVLVNNAGISHGPAPEGGEGEETTTRQRFASVYDTNVFGAVAVTEAFLPLLRNARRRPRCVVFVSSGLGSLKLRTDPDFEYPEVGVMAYASSKAALNHAAMGFAAQFRGDETWKVNVCCPGYCTTNMTDYRGTDEPALGSIQAVKLATLGVDGMTATFTRRQAIPITEPTPARRPYRGSCHCGETQYVVFLTLPHAAPPPRPPADKTPRCHQDLYRCNCTTCHKAGFFHMRLASPPDDFLLLRPLDPYSELGDYTVHQGDLHFFFCRTCGMRCLTLMGRGEVVDVDLKLLGVVSGATADDEEEEEGQGNEAAEPALTRVWRPKKDGWVEGKRFGSYLSVNGYSVDAGQEGFDLREMTEEKCVAYLDWLELRAEGSRGTRFDRPWEGGAY</sequence>
<dbReference type="PRINTS" id="PR00081">
    <property type="entry name" value="GDHRDH"/>
</dbReference>
<feature type="domain" description="CENP-V/GFA" evidence="6">
    <location>
        <begin position="264"/>
        <end position="401"/>
    </location>
</feature>
<keyword evidence="8" id="KW-1185">Reference proteome</keyword>
<gene>
    <name evidence="7" type="primary">tropE-2</name>
    <name evidence="7" type="ORF">C8035_v000668</name>
</gene>
<keyword evidence="4" id="KW-0862">Zinc</keyword>
<dbReference type="GO" id="GO:0016616">
    <property type="term" value="F:oxidoreductase activity, acting on the CH-OH group of donors, NAD or NADP as acceptor"/>
    <property type="evidence" value="ECO:0007669"/>
    <property type="project" value="UniProtKB-ARBA"/>
</dbReference>
<dbReference type="GO" id="GO:0046872">
    <property type="term" value="F:metal ion binding"/>
    <property type="evidence" value="ECO:0007669"/>
    <property type="project" value="UniProtKB-KW"/>
</dbReference>
<dbReference type="Gene3D" id="3.40.50.720">
    <property type="entry name" value="NAD(P)-binding Rossmann-like Domain"/>
    <property type="match status" value="1"/>
</dbReference>
<dbReference type="InterPro" id="IPR057326">
    <property type="entry name" value="KR_dom"/>
</dbReference>
<dbReference type="AlphaFoldDB" id="A0A4R8QDI8"/>
<dbReference type="Proteomes" id="UP000295083">
    <property type="component" value="Unassembled WGS sequence"/>
</dbReference>
<reference evidence="7 8" key="1">
    <citation type="submission" date="2018-11" db="EMBL/GenBank/DDBJ databases">
        <title>Genome sequence and assembly of Colletotrichum spinosum.</title>
        <authorList>
            <person name="Gan P."/>
            <person name="Shirasu K."/>
        </authorList>
    </citation>
    <scope>NUCLEOTIDE SEQUENCE [LARGE SCALE GENOMIC DNA]</scope>
    <source>
        <strain evidence="7 8">CBS 515.97</strain>
    </source>
</reference>
<dbReference type="InterPro" id="IPR006913">
    <property type="entry name" value="CENP-V/GFA"/>
</dbReference>
<protein>
    <submittedName>
        <fullName evidence="7">Short-chain dehydrogenase/reductase tropE</fullName>
    </submittedName>
</protein>
<dbReference type="PROSITE" id="PS51891">
    <property type="entry name" value="CENP_V_GFA"/>
    <property type="match status" value="1"/>
</dbReference>
<evidence type="ECO:0000256" key="1">
    <source>
        <dbReference type="ARBA" id="ARBA00005495"/>
    </source>
</evidence>
<name>A0A4R8QDI8_9PEZI</name>
<dbReference type="GO" id="GO:0016846">
    <property type="term" value="F:carbon-sulfur lyase activity"/>
    <property type="evidence" value="ECO:0007669"/>
    <property type="project" value="InterPro"/>
</dbReference>
<dbReference type="InterPro" id="IPR036291">
    <property type="entry name" value="NAD(P)-bd_dom_sf"/>
</dbReference>
<evidence type="ECO:0000256" key="4">
    <source>
        <dbReference type="ARBA" id="ARBA00022833"/>
    </source>
</evidence>
<accession>A0A4R8QDI8</accession>
<evidence type="ECO:0000313" key="8">
    <source>
        <dbReference type="Proteomes" id="UP000295083"/>
    </source>
</evidence>
<evidence type="ECO:0000313" key="7">
    <source>
        <dbReference type="EMBL" id="TDZ34034.1"/>
    </source>
</evidence>
<dbReference type="GO" id="GO:0050664">
    <property type="term" value="F:oxidoreductase activity, acting on NAD(P)H, oxygen as acceptor"/>
    <property type="evidence" value="ECO:0007669"/>
    <property type="project" value="TreeGrafter"/>
</dbReference>
<dbReference type="PANTHER" id="PTHR43008">
    <property type="entry name" value="BENZIL REDUCTASE"/>
    <property type="match status" value="1"/>
</dbReference>
<proteinExistence type="inferred from homology"/>
<dbReference type="InterPro" id="IPR011057">
    <property type="entry name" value="Mss4-like_sf"/>
</dbReference>
<evidence type="ECO:0000256" key="3">
    <source>
        <dbReference type="ARBA" id="ARBA00022723"/>
    </source>
</evidence>
<comment type="similarity">
    <text evidence="1">Belongs to the Gfa family.</text>
</comment>
<evidence type="ECO:0000256" key="5">
    <source>
        <dbReference type="ARBA" id="ARBA00023002"/>
    </source>
</evidence>
<dbReference type="InterPro" id="IPR002347">
    <property type="entry name" value="SDR_fam"/>
</dbReference>
<organism evidence="7 8">
    <name type="scientific">Colletotrichum spinosum</name>
    <dbReference type="NCBI Taxonomy" id="1347390"/>
    <lineage>
        <taxon>Eukaryota</taxon>
        <taxon>Fungi</taxon>
        <taxon>Dikarya</taxon>
        <taxon>Ascomycota</taxon>
        <taxon>Pezizomycotina</taxon>
        <taxon>Sordariomycetes</taxon>
        <taxon>Hypocreomycetidae</taxon>
        <taxon>Glomerellales</taxon>
        <taxon>Glomerellaceae</taxon>
        <taxon>Colletotrichum</taxon>
        <taxon>Colletotrichum orbiculare species complex</taxon>
    </lineage>
</organism>
<dbReference type="SUPFAM" id="SSF51735">
    <property type="entry name" value="NAD(P)-binding Rossmann-fold domains"/>
    <property type="match status" value="1"/>
</dbReference>
<dbReference type="Gene3D" id="2.170.150.70">
    <property type="match status" value="1"/>
</dbReference>
<keyword evidence="5" id="KW-0560">Oxidoreductase</keyword>
<keyword evidence="3" id="KW-0479">Metal-binding</keyword>
<comment type="caution">
    <text evidence="7">The sequence shown here is derived from an EMBL/GenBank/DDBJ whole genome shotgun (WGS) entry which is preliminary data.</text>
</comment>
<dbReference type="SUPFAM" id="SSF51316">
    <property type="entry name" value="Mss4-like"/>
    <property type="match status" value="1"/>
</dbReference>
<dbReference type="SMART" id="SM00822">
    <property type="entry name" value="PKS_KR"/>
    <property type="match status" value="1"/>
</dbReference>
<evidence type="ECO:0000259" key="6">
    <source>
        <dbReference type="PROSITE" id="PS51891"/>
    </source>
</evidence>
<evidence type="ECO:0000256" key="2">
    <source>
        <dbReference type="ARBA" id="ARBA00006484"/>
    </source>
</evidence>
<dbReference type="EMBL" id="QAPG01000057">
    <property type="protein sequence ID" value="TDZ34034.1"/>
    <property type="molecule type" value="Genomic_DNA"/>
</dbReference>
<dbReference type="PANTHER" id="PTHR43008:SF4">
    <property type="entry name" value="CHAIN DEHYDROGENASE, PUTATIVE (AFU_ORTHOLOGUE AFUA_4G08710)-RELATED"/>
    <property type="match status" value="1"/>
</dbReference>
<comment type="similarity">
    <text evidence="2">Belongs to the short-chain dehydrogenases/reductases (SDR) family.</text>
</comment>
<dbReference type="Pfam" id="PF00106">
    <property type="entry name" value="adh_short"/>
    <property type="match status" value="1"/>
</dbReference>